<feature type="region of interest" description="Disordered" evidence="3">
    <location>
        <begin position="99"/>
        <end position="132"/>
    </location>
</feature>
<dbReference type="Gene3D" id="2.60.40.1390">
    <property type="entry name" value="NDT80 DNA-binding domain"/>
    <property type="match status" value="1"/>
</dbReference>
<dbReference type="Pfam" id="PF05224">
    <property type="entry name" value="NDT80_PhoG"/>
    <property type="match status" value="1"/>
</dbReference>
<feature type="region of interest" description="Disordered" evidence="3">
    <location>
        <begin position="537"/>
        <end position="570"/>
    </location>
</feature>
<feature type="domain" description="NDT80" evidence="4">
    <location>
        <begin position="236"/>
        <end position="639"/>
    </location>
</feature>
<evidence type="ECO:0000313" key="6">
    <source>
        <dbReference type="Proteomes" id="UP000187283"/>
    </source>
</evidence>
<dbReference type="GO" id="GO:0003677">
    <property type="term" value="F:DNA binding"/>
    <property type="evidence" value="ECO:0007669"/>
    <property type="project" value="UniProtKB-KW"/>
</dbReference>
<feature type="compositionally biased region" description="Low complexity" evidence="3">
    <location>
        <begin position="1237"/>
        <end position="1246"/>
    </location>
</feature>
<keyword evidence="1 2" id="KW-0238">DNA-binding</keyword>
<feature type="compositionally biased region" description="Low complexity" evidence="3">
    <location>
        <begin position="177"/>
        <end position="189"/>
    </location>
</feature>
<evidence type="ECO:0000313" key="5">
    <source>
        <dbReference type="EMBL" id="OMJ23613.1"/>
    </source>
</evidence>
<feature type="compositionally biased region" description="Polar residues" evidence="3">
    <location>
        <begin position="419"/>
        <end position="432"/>
    </location>
</feature>
<evidence type="ECO:0000256" key="3">
    <source>
        <dbReference type="SAM" id="MobiDB-lite"/>
    </source>
</evidence>
<dbReference type="PROSITE" id="PS51517">
    <property type="entry name" value="NDT80"/>
    <property type="match status" value="1"/>
</dbReference>
<feature type="region of interest" description="Disordered" evidence="3">
    <location>
        <begin position="1094"/>
        <end position="1121"/>
    </location>
</feature>
<dbReference type="InterPro" id="IPR008967">
    <property type="entry name" value="p53-like_TF_DNA-bd_sf"/>
</dbReference>
<keyword evidence="6" id="KW-1185">Reference proteome</keyword>
<feature type="compositionally biased region" description="Polar residues" evidence="3">
    <location>
        <begin position="1047"/>
        <end position="1056"/>
    </location>
</feature>
<dbReference type="GO" id="GO:0003700">
    <property type="term" value="F:DNA-binding transcription factor activity"/>
    <property type="evidence" value="ECO:0007669"/>
    <property type="project" value="UniProtKB-UniRule"/>
</dbReference>
<feature type="compositionally biased region" description="Low complexity" evidence="3">
    <location>
        <begin position="363"/>
        <end position="377"/>
    </location>
</feature>
<protein>
    <submittedName>
        <fullName evidence="5">Transcription factor vib-1</fullName>
    </submittedName>
</protein>
<dbReference type="GO" id="GO:0045944">
    <property type="term" value="P:positive regulation of transcription by RNA polymerase II"/>
    <property type="evidence" value="ECO:0007669"/>
    <property type="project" value="TreeGrafter"/>
</dbReference>
<comment type="caution">
    <text evidence="5">The sequence shown here is derived from an EMBL/GenBank/DDBJ whole genome shotgun (WGS) entry which is preliminary data.</text>
</comment>
<organism evidence="5 6">
    <name type="scientific">Smittium culicis</name>
    <dbReference type="NCBI Taxonomy" id="133412"/>
    <lineage>
        <taxon>Eukaryota</taxon>
        <taxon>Fungi</taxon>
        <taxon>Fungi incertae sedis</taxon>
        <taxon>Zoopagomycota</taxon>
        <taxon>Kickxellomycotina</taxon>
        <taxon>Harpellomycetes</taxon>
        <taxon>Harpellales</taxon>
        <taxon>Legeriomycetaceae</taxon>
        <taxon>Smittium</taxon>
    </lineage>
</organism>
<dbReference type="GO" id="GO:0051321">
    <property type="term" value="P:meiotic cell cycle"/>
    <property type="evidence" value="ECO:0007669"/>
    <property type="project" value="TreeGrafter"/>
</dbReference>
<dbReference type="OrthoDB" id="2288358at2759"/>
<feature type="region of interest" description="Disordered" evidence="3">
    <location>
        <begin position="1044"/>
        <end position="1066"/>
    </location>
</feature>
<dbReference type="InterPro" id="IPR024061">
    <property type="entry name" value="NDT80_DNA-bd_dom"/>
</dbReference>
<dbReference type="EMBL" id="LSSN01000508">
    <property type="protein sequence ID" value="OMJ23613.1"/>
    <property type="molecule type" value="Genomic_DNA"/>
</dbReference>
<feature type="compositionally biased region" description="Polar residues" evidence="3">
    <location>
        <begin position="805"/>
        <end position="825"/>
    </location>
</feature>
<feature type="compositionally biased region" description="Polar residues" evidence="3">
    <location>
        <begin position="1184"/>
        <end position="1206"/>
    </location>
</feature>
<dbReference type="InterPro" id="IPR052605">
    <property type="entry name" value="Fungal_trans_regulator"/>
</dbReference>
<evidence type="ECO:0000259" key="4">
    <source>
        <dbReference type="PROSITE" id="PS51517"/>
    </source>
</evidence>
<dbReference type="Proteomes" id="UP000187283">
    <property type="component" value="Unassembled WGS sequence"/>
</dbReference>
<feature type="region of interest" description="Disordered" evidence="3">
    <location>
        <begin position="145"/>
        <end position="199"/>
    </location>
</feature>
<dbReference type="PANTHER" id="PTHR35144:SF2">
    <property type="entry name" value="MEIOSIS-SPECIFIC TRANSCRIPTION FACTOR NDT80"/>
    <property type="match status" value="1"/>
</dbReference>
<feature type="compositionally biased region" description="Polar residues" evidence="3">
    <location>
        <begin position="1295"/>
        <end position="1308"/>
    </location>
</feature>
<feature type="compositionally biased region" description="Polar residues" evidence="3">
    <location>
        <begin position="145"/>
        <end position="176"/>
    </location>
</feature>
<feature type="DNA-binding region" description="NDT80" evidence="2">
    <location>
        <begin position="236"/>
        <end position="639"/>
    </location>
</feature>
<feature type="compositionally biased region" description="Polar residues" evidence="3">
    <location>
        <begin position="1247"/>
        <end position="1266"/>
    </location>
</feature>
<feature type="region of interest" description="Disordered" evidence="3">
    <location>
        <begin position="1184"/>
        <end position="1308"/>
    </location>
</feature>
<accession>A0A1R1Y9M9</accession>
<evidence type="ECO:0000256" key="1">
    <source>
        <dbReference type="ARBA" id="ARBA00023125"/>
    </source>
</evidence>
<name>A0A1R1Y9M9_9FUNG</name>
<dbReference type="SUPFAM" id="SSF49417">
    <property type="entry name" value="p53-like transcription factors"/>
    <property type="match status" value="2"/>
</dbReference>
<dbReference type="InterPro" id="IPR037141">
    <property type="entry name" value="NDT80_DNA-bd_dom_sf"/>
</dbReference>
<dbReference type="GO" id="GO:0000228">
    <property type="term" value="C:nuclear chromosome"/>
    <property type="evidence" value="ECO:0007669"/>
    <property type="project" value="TreeGrafter"/>
</dbReference>
<proteinExistence type="predicted"/>
<feature type="region of interest" description="Disordered" evidence="3">
    <location>
        <begin position="770"/>
        <end position="843"/>
    </location>
</feature>
<feature type="compositionally biased region" description="Low complexity" evidence="3">
    <location>
        <begin position="1268"/>
        <end position="1288"/>
    </location>
</feature>
<reference evidence="5 6" key="1">
    <citation type="submission" date="2017-01" db="EMBL/GenBank/DDBJ databases">
        <authorList>
            <person name="Mah S.A."/>
            <person name="Swanson W.J."/>
            <person name="Moy G.W."/>
            <person name="Vacquier V.D."/>
        </authorList>
    </citation>
    <scope>NUCLEOTIDE SEQUENCE [LARGE SCALE GENOMIC DNA]</scope>
    <source>
        <strain evidence="5 6">GSMNP</strain>
    </source>
</reference>
<sequence length="1335" mass="148868">MELNKYDWTAHQLDSDHPYKFHQLNSGHPSKFYQLDPDHSFRFNQIDPDHPSRFNQTDQQLHYQKYQDNSYFDTRSQNSNLPQMSRFYSKSNTENGYTYAPNALSDFPDNNNNPAVSNTSHPSANSNHNSVYDPIADSQFFLSQKNNSNLPRNDPSNPNNYYLDTLQNYDNSHHPSNGNGDNQNQNQNNPRLDSNFSKYPSSINTKFQYDFDSSKHDNYYNQKKSQSNERHFINFTNTSKSSQLPPDIFDYSDLNSTLSRRRKTMDQFMFPSSDIKAPFFSETKPSKYVIVNSASANTKHAYPKIRSKIDRGFFLSSGEWTCYRRNYFQISSSFELVYETPNNLDKLVDKPNSELPLSSIRVLSQPSSPSLSPLQSQTNDLKEPNSASKNKGKKLPKISSKNDDKSSIITPSNKKIKSESANSPTVINPGLQNIVDTDAGSLQTLSLIDPDSPNQSPELIVRFTLGISALAVLEDPGNSSPPPNAKTVELIQHTPKRDKGPQITPPKLTIVPTDLQNHFNNAQQGIHQSQYSLQPSLLQQQQQKQLNTQSQHSPSSPSINTITSSSSPSGSYNTVCFERLQFKTATANNGKRRAAQQYYKLKLTLYAELKDGRNLDIACILSAPLVVRGRSPSHYSDATSPSPMASSSLFPSSSAKSIRFHNTGLPQIDERSISTDHNMLSAGSTAFSQSNLILPPINKSLNGDSISDNAGSNLYPAQSTATAINDNSQLPPPLSTSSSGSVMIPHNSANITSAPLLPIINTNYQNFSSANNGPHTATGTLPPSLRNSSFSHFMPPPNQSKHDSGYQQSETRLANESMQSLKLSASGNGNGNYSPNPGRNLYQQDLPKISSFSMPDTHPSYNKNRQVQLQQNVNINFSQEELVINAPNKLTVDTKNIINENDGDNINQLISPAYNQYSASGDNTRAQNGRLLNSNSRLGLAPQNDYVQTPLIFGQPSNSVHINNSSENDGRGDLASAQINEFSDMISSIPIPLVNSSQPQQMSKFSIGLSTQSVLQQKRTFSSTNSDSFFRAGGGYQSFNNNNNNNDFARQQQPNPAMSLHHNPQIASADPTVGNSSDNSNRLFQAGLTRMTPHSANFAENSGGNDQSFNQQKFFSDNNEPFSFRENHLYHYQNNNGSQQQNKYFDYNRQSQSMQRPFYRNESVNSKAALDSYQNQNNSQHQFYQNSDQDASVQNQMPPSITTNLEPNPNPSATSNNNNNSSSILNSAGIPDNFRIQQQQQQQQQQHFSPDDSSYYQRFDFNNTGAPENAANSSSFEANNNNNNSNFEDNIDIVSPSSAHPTNNNKSQIDLLNQNNLDYQLFVSQNDKQQQHQQQ</sequence>
<feature type="region of interest" description="Disordered" evidence="3">
    <location>
        <begin position="362"/>
        <end position="432"/>
    </location>
</feature>
<dbReference type="PANTHER" id="PTHR35144">
    <property type="entry name" value="MEIOSIS-SPECIFIC TRANSCRIPTION FACTOR NDT80"/>
    <property type="match status" value="1"/>
</dbReference>
<feature type="compositionally biased region" description="Polar residues" evidence="3">
    <location>
        <begin position="770"/>
        <end position="791"/>
    </location>
</feature>
<gene>
    <name evidence="5" type="ORF">AYI70_g2161</name>
</gene>
<evidence type="ECO:0000256" key="2">
    <source>
        <dbReference type="PROSITE-ProRule" id="PRU00850"/>
    </source>
</evidence>
<feature type="compositionally biased region" description="Polar residues" evidence="3">
    <location>
        <begin position="108"/>
        <end position="130"/>
    </location>
</feature>
<feature type="compositionally biased region" description="Low complexity" evidence="3">
    <location>
        <begin position="1211"/>
        <end position="1227"/>
    </location>
</feature>
<feature type="compositionally biased region" description="Polar residues" evidence="3">
    <location>
        <begin position="190"/>
        <end position="199"/>
    </location>
</feature>